<dbReference type="EMBL" id="JAAGAA010000015">
    <property type="protein sequence ID" value="NDV14100.1"/>
    <property type="molecule type" value="Genomic_DNA"/>
</dbReference>
<evidence type="ECO:0000313" key="2">
    <source>
        <dbReference type="EMBL" id="NDV14100.1"/>
    </source>
</evidence>
<dbReference type="AlphaFoldDB" id="A0A6B2KVP4"/>
<evidence type="ECO:0000256" key="1">
    <source>
        <dbReference type="SAM" id="Phobius"/>
    </source>
</evidence>
<protein>
    <submittedName>
        <fullName evidence="2">Uncharacterized protein</fullName>
    </submittedName>
</protein>
<feature type="transmembrane region" description="Helical" evidence="1">
    <location>
        <begin position="15"/>
        <end position="32"/>
    </location>
</feature>
<keyword evidence="1" id="KW-0812">Transmembrane</keyword>
<feature type="transmembrane region" description="Helical" evidence="1">
    <location>
        <begin position="44"/>
        <end position="64"/>
    </location>
</feature>
<keyword evidence="1" id="KW-0472">Membrane</keyword>
<sequence length="176" mass="20392">MQTIFRENASKKEKAYTLFLYFWIALILYGAWTNFDSRIRFDGSMFFLSLLCGCVLIYPLYAANRQRIKMDDWEAFKTKVSILFMVLFSCVSVWFNFSESIPAIYTECFGKPYLEIVQVEEKSNGPRRGCGPRIKTSNGEYCVQNDFFSKVRVNDSVVLYGKSSGLGFKITHFSLK</sequence>
<reference evidence="2 3" key="1">
    <citation type="submission" date="2020-02" db="EMBL/GenBank/DDBJ databases">
        <authorList>
            <person name="Yang Z."/>
        </authorList>
    </citation>
    <scope>NUCLEOTIDE SEQUENCE [LARGE SCALE GENOMIC DNA]</scope>
    <source>
        <strain evidence="2 3">HX-7-9</strain>
    </source>
</reference>
<comment type="caution">
    <text evidence="2">The sequence shown here is derived from an EMBL/GenBank/DDBJ whole genome shotgun (WGS) entry which is preliminary data.</text>
</comment>
<dbReference type="RefSeq" id="WP_163317675.1">
    <property type="nucleotide sequence ID" value="NZ_JAAGAA010000015.1"/>
</dbReference>
<dbReference type="Proteomes" id="UP000482578">
    <property type="component" value="Unassembled WGS sequence"/>
</dbReference>
<gene>
    <name evidence="2" type="ORF">GZH52_15110</name>
</gene>
<keyword evidence="1" id="KW-1133">Transmembrane helix</keyword>
<keyword evidence="3" id="KW-1185">Reference proteome</keyword>
<feature type="transmembrane region" description="Helical" evidence="1">
    <location>
        <begin position="76"/>
        <end position="97"/>
    </location>
</feature>
<name>A0A6B2KVP4_9NEIS</name>
<proteinExistence type="predicted"/>
<organism evidence="2 3">
    <name type="scientific">Crenobacter caeni</name>
    <dbReference type="NCBI Taxonomy" id="2705474"/>
    <lineage>
        <taxon>Bacteria</taxon>
        <taxon>Pseudomonadati</taxon>
        <taxon>Pseudomonadota</taxon>
        <taxon>Betaproteobacteria</taxon>
        <taxon>Neisseriales</taxon>
        <taxon>Neisseriaceae</taxon>
        <taxon>Crenobacter</taxon>
    </lineage>
</organism>
<accession>A0A6B2KVP4</accession>
<evidence type="ECO:0000313" key="3">
    <source>
        <dbReference type="Proteomes" id="UP000482578"/>
    </source>
</evidence>